<dbReference type="Proteomes" id="UP000663846">
    <property type="component" value="Unassembled WGS sequence"/>
</dbReference>
<feature type="coiled-coil region" evidence="1">
    <location>
        <begin position="667"/>
        <end position="765"/>
    </location>
</feature>
<dbReference type="EMBL" id="CAJMWS010000320">
    <property type="protein sequence ID" value="CAE6420084.1"/>
    <property type="molecule type" value="Genomic_DNA"/>
</dbReference>
<dbReference type="PANTHER" id="PTHR45615:SF80">
    <property type="entry name" value="GRIP DOMAIN-CONTAINING PROTEIN"/>
    <property type="match status" value="1"/>
</dbReference>
<evidence type="ECO:0000256" key="1">
    <source>
        <dbReference type="SAM" id="Coils"/>
    </source>
</evidence>
<feature type="region of interest" description="Disordered" evidence="2">
    <location>
        <begin position="272"/>
        <end position="297"/>
    </location>
</feature>
<sequence>MVRHRSARPSIASVLSTTSTNGTRSRSKLSYEQSTLLTLAENSLKSQKKPLNILAIVKAAERRAQEQGFSLGVQARTRIKKAIEKLSENGAIAEAPRKGRAPAQYSLTPKAVKVFNDAASHRRSDMGIAKEMSDTLKGSDRPVKRRRTSVSAGVVSSSQLSQQATIENLKAELAAAQSEIKSLKQSNQDLLDQQLDDDDDYDAFGSPTRKALSSQRSEIDSFIQPSGTKGLSFLGRPTRPTTPEPTEHGSPEYEVPDNINYTIGIEAEREFTPPLSSSPEATTSRFEQEPHISRERSETEIKFKQLEASMAELTLDKTRMAAEIVALKNQVRHERETVAHLIQEKHEADLVKVELAQVSKDRDSARRDVARFEHEKLDLEARCASMELAEQEVKALLSGAEAHIKAQVDIQSQVRAELIDTTQELEAANASLLSSQDEVRRLTESLAFAEATMAVSNENILARESSYRNLQETQLLTTEQLRTLRSDVQSLRDTLSIAESRATAAEATVAERNLQIGGLQADREAMRTTVAGLREQKEELAKENAALMSRIQDLDGLTTDLRTQIGNIRLEAQCMQDLVKDLRSSLDTIQLEKNKVEAVFEVERSELNRRIVEYEAARSEATQATEKLQGDLRACGTQLSDRKAEVVRLNSALAGLNCELKVFKDAKDTISSQLNSSVEEVKKLNQQISELQRKDEANIEQIDQLKASLTQHKNSIEEHQDVISKLELQLDNLRQHKIESLRKRRAKVEAEAKRLQDEEAELTQEAIDVDHWDESLSQSRAARSSLAPSFAIMSSP</sequence>
<keyword evidence="1" id="KW-0175">Coiled coil</keyword>
<feature type="region of interest" description="Disordered" evidence="2">
    <location>
        <begin position="134"/>
        <end position="161"/>
    </location>
</feature>
<dbReference type="AlphaFoldDB" id="A0A8H2XAT7"/>
<name>A0A8H2XAT7_9AGAM</name>
<gene>
    <name evidence="3" type="ORF">RDB_LOCUS83790</name>
</gene>
<accession>A0A8H2XAT7</accession>
<feature type="region of interest" description="Disordered" evidence="2">
    <location>
        <begin position="1"/>
        <end position="27"/>
    </location>
</feature>
<feature type="compositionally biased region" description="Basic and acidic residues" evidence="2">
    <location>
        <begin position="286"/>
        <end position="297"/>
    </location>
</feature>
<evidence type="ECO:0000313" key="3">
    <source>
        <dbReference type="EMBL" id="CAE6420084.1"/>
    </source>
</evidence>
<feature type="compositionally biased region" description="Polar residues" evidence="2">
    <location>
        <begin position="149"/>
        <end position="161"/>
    </location>
</feature>
<feature type="region of interest" description="Disordered" evidence="2">
    <location>
        <begin position="195"/>
        <end position="256"/>
    </location>
</feature>
<proteinExistence type="predicted"/>
<dbReference type="PANTHER" id="PTHR45615">
    <property type="entry name" value="MYOSIN HEAVY CHAIN, NON-MUSCLE"/>
    <property type="match status" value="1"/>
</dbReference>
<reference evidence="3" key="1">
    <citation type="submission" date="2021-01" db="EMBL/GenBank/DDBJ databases">
        <authorList>
            <person name="Kaushik A."/>
        </authorList>
    </citation>
    <scope>NUCLEOTIDE SEQUENCE</scope>
    <source>
        <strain evidence="3">AG1-1C</strain>
    </source>
</reference>
<dbReference type="Gene3D" id="1.10.287.1490">
    <property type="match status" value="2"/>
</dbReference>
<feature type="region of interest" description="Disordered" evidence="2">
    <location>
        <begin position="766"/>
        <end position="796"/>
    </location>
</feature>
<organism evidence="3 4">
    <name type="scientific">Rhizoctonia solani</name>
    <dbReference type="NCBI Taxonomy" id="456999"/>
    <lineage>
        <taxon>Eukaryota</taxon>
        <taxon>Fungi</taxon>
        <taxon>Dikarya</taxon>
        <taxon>Basidiomycota</taxon>
        <taxon>Agaricomycotina</taxon>
        <taxon>Agaricomycetes</taxon>
        <taxon>Cantharellales</taxon>
        <taxon>Ceratobasidiaceae</taxon>
        <taxon>Rhizoctonia</taxon>
    </lineage>
</organism>
<evidence type="ECO:0000256" key="2">
    <source>
        <dbReference type="SAM" id="MobiDB-lite"/>
    </source>
</evidence>
<evidence type="ECO:0000313" key="4">
    <source>
        <dbReference type="Proteomes" id="UP000663846"/>
    </source>
</evidence>
<protein>
    <submittedName>
        <fullName evidence="3">Uncharacterized protein</fullName>
    </submittedName>
</protein>
<feature type="compositionally biased region" description="Polar residues" evidence="2">
    <location>
        <begin position="274"/>
        <end position="285"/>
    </location>
</feature>
<feature type="coiled-coil region" evidence="1">
    <location>
        <begin position="481"/>
        <end position="557"/>
    </location>
</feature>
<feature type="compositionally biased region" description="Low complexity" evidence="2">
    <location>
        <begin position="775"/>
        <end position="796"/>
    </location>
</feature>
<comment type="caution">
    <text evidence="3">The sequence shown here is derived from an EMBL/GenBank/DDBJ whole genome shotgun (WGS) entry which is preliminary data.</text>
</comment>